<comment type="subcellular location">
    <subcellularLocation>
        <location evidence="12">Cell membrane</location>
        <topology evidence="12">Multi-pass membrane protein</topology>
    </subcellularLocation>
    <subcellularLocation>
        <location evidence="2">Membrane</location>
        <topology evidence="2">Multi-pass membrane protein</topology>
    </subcellularLocation>
</comment>
<evidence type="ECO:0000256" key="6">
    <source>
        <dbReference type="ARBA" id="ARBA00023002"/>
    </source>
</evidence>
<feature type="transmembrane region" description="Helical" evidence="12">
    <location>
        <begin position="293"/>
        <end position="316"/>
    </location>
</feature>
<gene>
    <name evidence="12" type="primary">ctaA</name>
    <name evidence="13" type="ORF">CHR90_13565</name>
</gene>
<evidence type="ECO:0000256" key="1">
    <source>
        <dbReference type="ARBA" id="ARBA00001970"/>
    </source>
</evidence>
<feature type="transmembrane region" description="Helical" evidence="12">
    <location>
        <begin position="20"/>
        <end position="40"/>
    </location>
</feature>
<feature type="transmembrane region" description="Helical" evidence="12">
    <location>
        <begin position="105"/>
        <end position="123"/>
    </location>
</feature>
<dbReference type="EMBL" id="NOXS01000033">
    <property type="protein sequence ID" value="OYQ17991.1"/>
    <property type="molecule type" value="Genomic_DNA"/>
</dbReference>
<dbReference type="OrthoDB" id="9793156at2"/>
<evidence type="ECO:0000256" key="8">
    <source>
        <dbReference type="ARBA" id="ARBA00023133"/>
    </source>
</evidence>
<protein>
    <recommendedName>
        <fullName evidence="12">Heme A synthase</fullName>
        <shortName evidence="12">HAS</shortName>
        <ecNumber evidence="12">1.17.99.9</ecNumber>
    </recommendedName>
    <alternativeName>
        <fullName evidence="12">Cytochrome aa3-controlling protein</fullName>
    </alternativeName>
</protein>
<evidence type="ECO:0000256" key="2">
    <source>
        <dbReference type="ARBA" id="ARBA00004141"/>
    </source>
</evidence>
<dbReference type="RefSeq" id="WP_094409553.1">
    <property type="nucleotide sequence ID" value="NZ_BMJZ01000002.1"/>
</dbReference>
<keyword evidence="9 12" id="KW-0472">Membrane</keyword>
<keyword evidence="4 12" id="KW-0479">Metal-binding</keyword>
<evidence type="ECO:0000256" key="11">
    <source>
        <dbReference type="ARBA" id="ARBA00048044"/>
    </source>
</evidence>
<feature type="transmembrane region" description="Helical" evidence="12">
    <location>
        <begin position="322"/>
        <end position="342"/>
    </location>
</feature>
<feature type="transmembrane region" description="Helical" evidence="12">
    <location>
        <begin position="265"/>
        <end position="286"/>
    </location>
</feature>
<dbReference type="Pfam" id="PF02628">
    <property type="entry name" value="COX15-CtaA"/>
    <property type="match status" value="1"/>
</dbReference>
<keyword evidence="8 12" id="KW-0350">Heme biosynthesis</keyword>
<comment type="pathway">
    <text evidence="10 12">Porphyrin-containing compound metabolism; heme A biosynthesis; heme A from heme O: step 1/1.</text>
</comment>
<feature type="transmembrane region" description="Helical" evidence="12">
    <location>
        <begin position="202"/>
        <end position="224"/>
    </location>
</feature>
<dbReference type="PANTHER" id="PTHR23289:SF2">
    <property type="entry name" value="CYTOCHROME C OXIDASE ASSEMBLY PROTEIN COX15 HOMOLOG"/>
    <property type="match status" value="1"/>
</dbReference>
<comment type="caution">
    <text evidence="13">The sequence shown here is derived from an EMBL/GenBank/DDBJ whole genome shotgun (WGS) entry which is preliminary data.</text>
</comment>
<dbReference type="AlphaFoldDB" id="A0A255XM85"/>
<evidence type="ECO:0000256" key="4">
    <source>
        <dbReference type="ARBA" id="ARBA00022723"/>
    </source>
</evidence>
<feature type="binding site" description="axial binding residue" evidence="12">
    <location>
        <position position="324"/>
    </location>
    <ligand>
        <name>heme</name>
        <dbReference type="ChEBI" id="CHEBI:30413"/>
    </ligand>
    <ligandPart>
        <name>Fe</name>
        <dbReference type="ChEBI" id="CHEBI:18248"/>
    </ligandPart>
</feature>
<sequence>MTTLAAPSLVRPIPPARRAVALWLLIGAAMIFAMVVIGGITRLTESGLSIVEWKPVSGTLPPLTDSDWQAEFQKYQDSPQYRQVNRGMSLAEFKTIFWWEFIHRLWGRLIGVVFAIPMLVFWLRGAFDAALKRRVLLLFVLGGIQGAIGWWMVASGLKDIPAVSPYRLATHLGMALVIYGITLWTALGLLQPRRQAATPGQGAALGLLAAVSVTILAGAFVAGLDAGMIYNEFPYMGAGLVPPDYWHPSLSALRNAFENHAAVQFHHRVLAVGTAGAALIFALWLARRGLIGWAGALAGSVALQITLGILTLLHQVPVDLGAAHQAGAVLVLSVVIGVLHRLKISSTAG</sequence>
<keyword evidence="5 12" id="KW-1133">Transmembrane helix</keyword>
<feature type="transmembrane region" description="Helical" evidence="12">
    <location>
        <begin position="168"/>
        <end position="190"/>
    </location>
</feature>
<comment type="similarity">
    <text evidence="12">Belongs to the COX15/CtaA family. Type 2 subfamily.</text>
</comment>
<evidence type="ECO:0000256" key="12">
    <source>
        <dbReference type="HAMAP-Rule" id="MF_01665"/>
    </source>
</evidence>
<dbReference type="InterPro" id="IPR003780">
    <property type="entry name" value="COX15/CtaA_fam"/>
</dbReference>
<dbReference type="GO" id="GO:0046872">
    <property type="term" value="F:metal ion binding"/>
    <property type="evidence" value="ECO:0007669"/>
    <property type="project" value="UniProtKB-KW"/>
</dbReference>
<name>A0A255XM85_9PROT</name>
<dbReference type="GO" id="GO:0006784">
    <property type="term" value="P:heme A biosynthetic process"/>
    <property type="evidence" value="ECO:0007669"/>
    <property type="project" value="UniProtKB-UniRule"/>
</dbReference>
<comment type="subunit">
    <text evidence="12">Interacts with CtaB.</text>
</comment>
<dbReference type="EC" id="1.17.99.9" evidence="12"/>
<evidence type="ECO:0000256" key="3">
    <source>
        <dbReference type="ARBA" id="ARBA00022692"/>
    </source>
</evidence>
<reference evidence="13 14" key="1">
    <citation type="submission" date="2017-07" db="EMBL/GenBank/DDBJ databases">
        <title>Elstera cyanobacteriorum sp. nov., a novel bacterium isolated from cyanobacterial aggregates in a eutrophic lake.</title>
        <authorList>
            <person name="Cai H."/>
        </authorList>
    </citation>
    <scope>NUCLEOTIDE SEQUENCE [LARGE SCALE GENOMIC DNA]</scope>
    <source>
        <strain evidence="13 14">TH019</strain>
    </source>
</reference>
<dbReference type="HAMAP" id="MF_01665">
    <property type="entry name" value="HemeA_synth_type2"/>
    <property type="match status" value="1"/>
</dbReference>
<evidence type="ECO:0000256" key="9">
    <source>
        <dbReference type="ARBA" id="ARBA00023136"/>
    </source>
</evidence>
<keyword evidence="14" id="KW-1185">Reference proteome</keyword>
<organism evidence="13 14">
    <name type="scientific">Elstera cyanobacteriorum</name>
    <dbReference type="NCBI Taxonomy" id="2022747"/>
    <lineage>
        <taxon>Bacteria</taxon>
        <taxon>Pseudomonadati</taxon>
        <taxon>Pseudomonadota</taxon>
        <taxon>Alphaproteobacteria</taxon>
        <taxon>Rhodospirillales</taxon>
        <taxon>Rhodospirillaceae</taxon>
        <taxon>Elstera</taxon>
    </lineage>
</organism>
<dbReference type="GO" id="GO:0005886">
    <property type="term" value="C:plasma membrane"/>
    <property type="evidence" value="ECO:0007669"/>
    <property type="project" value="UniProtKB-SubCell"/>
</dbReference>
<evidence type="ECO:0000256" key="10">
    <source>
        <dbReference type="ARBA" id="ARBA00044501"/>
    </source>
</evidence>
<evidence type="ECO:0000256" key="5">
    <source>
        <dbReference type="ARBA" id="ARBA00022989"/>
    </source>
</evidence>
<keyword evidence="6 12" id="KW-0560">Oxidoreductase</keyword>
<evidence type="ECO:0000313" key="14">
    <source>
        <dbReference type="Proteomes" id="UP000216361"/>
    </source>
</evidence>
<keyword evidence="12" id="KW-1003">Cell membrane</keyword>
<feature type="binding site" description="axial binding residue" evidence="12">
    <location>
        <position position="267"/>
    </location>
    <ligand>
        <name>heme</name>
        <dbReference type="ChEBI" id="CHEBI:30413"/>
    </ligand>
    <ligandPart>
        <name>Fe</name>
        <dbReference type="ChEBI" id="CHEBI:18248"/>
    </ligandPart>
</feature>
<dbReference type="UniPathway" id="UPA00269">
    <property type="reaction ID" value="UER00713"/>
</dbReference>
<evidence type="ECO:0000313" key="13">
    <source>
        <dbReference type="EMBL" id="OYQ17991.1"/>
    </source>
</evidence>
<accession>A0A255XM85</accession>
<dbReference type="GO" id="GO:0120547">
    <property type="term" value="F:heme A synthase activity"/>
    <property type="evidence" value="ECO:0007669"/>
    <property type="project" value="UniProtKB-EC"/>
</dbReference>
<comment type="function">
    <text evidence="12">Catalyzes the conversion of heme O to heme A by two successive hydroxylations of the methyl group at C8. The first hydroxylation forms heme I, the second hydroxylation results in an unstable dihydroxymethyl group, which spontaneously dehydrates, resulting in the formyl group of heme A.</text>
</comment>
<dbReference type="Proteomes" id="UP000216361">
    <property type="component" value="Unassembled WGS sequence"/>
</dbReference>
<dbReference type="GO" id="GO:0016653">
    <property type="term" value="F:oxidoreductase activity, acting on NAD(P)H, heme protein as acceptor"/>
    <property type="evidence" value="ECO:0007669"/>
    <property type="project" value="TreeGrafter"/>
</dbReference>
<comment type="cofactor">
    <cofactor evidence="1 12">
        <name>heme b</name>
        <dbReference type="ChEBI" id="CHEBI:60344"/>
    </cofactor>
</comment>
<comment type="catalytic activity">
    <reaction evidence="11">
        <text>Fe(II)-heme o + 2 A + H2O = Fe(II)-heme a + 2 AH2</text>
        <dbReference type="Rhea" id="RHEA:63388"/>
        <dbReference type="ChEBI" id="CHEBI:13193"/>
        <dbReference type="ChEBI" id="CHEBI:15377"/>
        <dbReference type="ChEBI" id="CHEBI:17499"/>
        <dbReference type="ChEBI" id="CHEBI:60530"/>
        <dbReference type="ChEBI" id="CHEBI:61715"/>
        <dbReference type="EC" id="1.17.99.9"/>
    </reaction>
    <physiologicalReaction direction="left-to-right" evidence="11">
        <dbReference type="Rhea" id="RHEA:63389"/>
    </physiologicalReaction>
</comment>
<proteinExistence type="inferred from homology"/>
<dbReference type="PANTHER" id="PTHR23289">
    <property type="entry name" value="CYTOCHROME C OXIDASE ASSEMBLY PROTEIN COX15"/>
    <property type="match status" value="1"/>
</dbReference>
<feature type="transmembrane region" description="Helical" evidence="12">
    <location>
        <begin position="135"/>
        <end position="153"/>
    </location>
</feature>
<dbReference type="InterPro" id="IPR023754">
    <property type="entry name" value="HemeA_Synthase_type2"/>
</dbReference>
<evidence type="ECO:0000256" key="7">
    <source>
        <dbReference type="ARBA" id="ARBA00023004"/>
    </source>
</evidence>
<keyword evidence="7 12" id="KW-0408">Iron</keyword>
<keyword evidence="3 12" id="KW-0812">Transmembrane</keyword>